<name>A0A7G5H154_9BACT</name>
<dbReference type="InterPro" id="IPR005151">
    <property type="entry name" value="Tail-specific_protease"/>
</dbReference>
<sequence>MVHAGGHWSHLGEGIVGYFIDPDGKLSSWSCQQGASLINQITIVNVPRPYRLRQVNPKVAVLTNRSTASSGNAISIAFKGRSQTRSFGSATCGLSTANIGITLRDGPS</sequence>
<reference evidence="2 3" key="1">
    <citation type="submission" date="2020-07" db="EMBL/GenBank/DDBJ databases">
        <title>Spirosoma foliorum sp. nov., isolated from the leaves on the Nejang mountain Korea, Republic of.</title>
        <authorList>
            <person name="Ho H."/>
            <person name="Lee Y.-J."/>
            <person name="Nurcahyanto D.-A."/>
            <person name="Kim S.-G."/>
        </authorList>
    </citation>
    <scope>NUCLEOTIDE SEQUENCE [LARGE SCALE GENOMIC DNA]</scope>
    <source>
        <strain evidence="2 3">PL0136</strain>
    </source>
</reference>
<organism evidence="2 3">
    <name type="scientific">Spirosoma foliorum</name>
    <dbReference type="NCBI Taxonomy" id="2710596"/>
    <lineage>
        <taxon>Bacteria</taxon>
        <taxon>Pseudomonadati</taxon>
        <taxon>Bacteroidota</taxon>
        <taxon>Cytophagia</taxon>
        <taxon>Cytophagales</taxon>
        <taxon>Cytophagaceae</taxon>
        <taxon>Spirosoma</taxon>
    </lineage>
</organism>
<evidence type="ECO:0000259" key="1">
    <source>
        <dbReference type="Pfam" id="PF03572"/>
    </source>
</evidence>
<dbReference type="AlphaFoldDB" id="A0A7G5H154"/>
<accession>A0A7G5H154</accession>
<protein>
    <recommendedName>
        <fullName evidence="1">Tail specific protease domain-containing protein</fullName>
    </recommendedName>
</protein>
<evidence type="ECO:0000313" key="2">
    <source>
        <dbReference type="EMBL" id="QMW04846.1"/>
    </source>
</evidence>
<gene>
    <name evidence="2" type="ORF">H3H32_08010</name>
</gene>
<dbReference type="Proteomes" id="UP000515369">
    <property type="component" value="Chromosome"/>
</dbReference>
<keyword evidence="3" id="KW-1185">Reference proteome</keyword>
<dbReference type="Pfam" id="PF03572">
    <property type="entry name" value="Peptidase_S41"/>
    <property type="match status" value="1"/>
</dbReference>
<evidence type="ECO:0000313" key="3">
    <source>
        <dbReference type="Proteomes" id="UP000515369"/>
    </source>
</evidence>
<dbReference type="InterPro" id="IPR029045">
    <property type="entry name" value="ClpP/crotonase-like_dom_sf"/>
</dbReference>
<dbReference type="Gene3D" id="3.90.226.10">
    <property type="entry name" value="2-enoyl-CoA Hydratase, Chain A, domain 1"/>
    <property type="match status" value="1"/>
</dbReference>
<proteinExistence type="predicted"/>
<dbReference type="RefSeq" id="WP_182462198.1">
    <property type="nucleotide sequence ID" value="NZ_CP059732.1"/>
</dbReference>
<dbReference type="EMBL" id="CP059732">
    <property type="protein sequence ID" value="QMW04846.1"/>
    <property type="molecule type" value="Genomic_DNA"/>
</dbReference>
<dbReference type="KEGG" id="sfol:H3H32_08010"/>
<feature type="domain" description="Tail specific protease" evidence="1">
    <location>
        <begin position="52"/>
        <end position="106"/>
    </location>
</feature>
<dbReference type="GO" id="GO:0008236">
    <property type="term" value="F:serine-type peptidase activity"/>
    <property type="evidence" value="ECO:0007669"/>
    <property type="project" value="InterPro"/>
</dbReference>
<dbReference type="SUPFAM" id="SSF52096">
    <property type="entry name" value="ClpP/crotonase"/>
    <property type="match status" value="1"/>
</dbReference>
<dbReference type="GO" id="GO:0006508">
    <property type="term" value="P:proteolysis"/>
    <property type="evidence" value="ECO:0007669"/>
    <property type="project" value="InterPro"/>
</dbReference>